<keyword evidence="3" id="KW-0342">GTP-binding</keyword>
<dbReference type="PROSITE" id="PS51720">
    <property type="entry name" value="G_AIG1"/>
    <property type="match status" value="1"/>
</dbReference>
<protein>
    <recommendedName>
        <fullName evidence="5">AIG1-type G domain-containing protein</fullName>
    </recommendedName>
</protein>
<evidence type="ECO:0000259" key="5">
    <source>
        <dbReference type="PROSITE" id="PS51720"/>
    </source>
</evidence>
<dbReference type="OMA" id="MREISKC"/>
<keyword evidence="7" id="KW-1185">Reference proteome</keyword>
<evidence type="ECO:0000313" key="7">
    <source>
        <dbReference type="Proteomes" id="UP001501920"/>
    </source>
</evidence>
<dbReference type="FunFam" id="3.40.50.300:FF:000366">
    <property type="entry name" value="GTPase, IMAP family member 2"/>
    <property type="match status" value="1"/>
</dbReference>
<evidence type="ECO:0000256" key="3">
    <source>
        <dbReference type="ARBA" id="ARBA00023134"/>
    </source>
</evidence>
<dbReference type="STRING" id="42514.ENSPNAP00000009111"/>
<evidence type="ECO:0000256" key="1">
    <source>
        <dbReference type="ARBA" id="ARBA00008535"/>
    </source>
</evidence>
<dbReference type="GeneID" id="108412960"/>
<evidence type="ECO:0000256" key="2">
    <source>
        <dbReference type="ARBA" id="ARBA00022741"/>
    </source>
</evidence>
<dbReference type="PANTHER" id="PTHR10903">
    <property type="entry name" value="GTPASE, IMAP FAMILY MEMBER-RELATED"/>
    <property type="match status" value="1"/>
</dbReference>
<feature type="domain" description="AIG1-type G" evidence="5">
    <location>
        <begin position="21"/>
        <end position="220"/>
    </location>
</feature>
<sequence>MSEEAIVSRGRHSPDIHRPNMPMRRMVLVGKTGAGKSSSGNTILGRMGFKAAKSGSSITKECWKETELVAETQVVLVDTPGLFDTTFSERDLKRELSKCISMTAPGPHAIILVIQLGPFTMEEHLAIEKIRAIFGEEADKYTMILFTHGDELPGAIEEHLEKAPKQLKRLLELCGRRYHVFDNNKTDDRTQVLKFLNKVEHMLALNGGEYYSSVMLQEVDRKLKAKEKELQILYEHKLKMQKQELEERFKEERRIFLEKVENLEASNQELKQLIKIQEQELNEYRRFYNRKRKCVREEAEQTEISENITTEISCRLKNII</sequence>
<dbReference type="PANTHER" id="PTHR10903:SF180">
    <property type="entry name" value="GTPASE IMAP FAMILY MEMBER 7-LIKE"/>
    <property type="match status" value="1"/>
</dbReference>
<accession>A0A3B4CE09</accession>
<dbReference type="CDD" id="cd01852">
    <property type="entry name" value="AIG1"/>
    <property type="match status" value="1"/>
</dbReference>
<name>A0A3B4CE09_PYGNA</name>
<dbReference type="InterPro" id="IPR027417">
    <property type="entry name" value="P-loop_NTPase"/>
</dbReference>
<reference evidence="6" key="3">
    <citation type="submission" date="2025-09" db="UniProtKB">
        <authorList>
            <consortium name="Ensembl"/>
        </authorList>
    </citation>
    <scope>IDENTIFICATION</scope>
</reference>
<evidence type="ECO:0000256" key="4">
    <source>
        <dbReference type="SAM" id="Coils"/>
    </source>
</evidence>
<dbReference type="SUPFAM" id="SSF52540">
    <property type="entry name" value="P-loop containing nucleoside triphosphate hydrolases"/>
    <property type="match status" value="1"/>
</dbReference>
<dbReference type="GO" id="GO:0005525">
    <property type="term" value="F:GTP binding"/>
    <property type="evidence" value="ECO:0007669"/>
    <property type="project" value="UniProtKB-KW"/>
</dbReference>
<dbReference type="Gene3D" id="3.40.50.300">
    <property type="entry name" value="P-loop containing nucleotide triphosphate hydrolases"/>
    <property type="match status" value="1"/>
</dbReference>
<dbReference type="InterPro" id="IPR045058">
    <property type="entry name" value="GIMA/IAN/Toc"/>
</dbReference>
<feature type="coiled-coil region" evidence="4">
    <location>
        <begin position="216"/>
        <end position="287"/>
    </location>
</feature>
<dbReference type="Proteomes" id="UP001501920">
    <property type="component" value="Chromosome 1"/>
</dbReference>
<reference evidence="6 7" key="1">
    <citation type="submission" date="2020-10" db="EMBL/GenBank/DDBJ databases">
        <title>Pygocentrus nattereri (red-bellied piranha) genome, fPygNat1, primary haplotype.</title>
        <authorList>
            <person name="Myers G."/>
            <person name="Meyer A."/>
            <person name="Karagic N."/>
            <person name="Pippel M."/>
            <person name="Winkler S."/>
            <person name="Tracey A."/>
            <person name="Wood J."/>
            <person name="Formenti G."/>
            <person name="Howe K."/>
            <person name="Fedrigo O."/>
            <person name="Jarvis E.D."/>
        </authorList>
    </citation>
    <scope>NUCLEOTIDE SEQUENCE [LARGE SCALE GENOMIC DNA]</scope>
</reference>
<dbReference type="InterPro" id="IPR006703">
    <property type="entry name" value="G_AIG1"/>
</dbReference>
<comment type="similarity">
    <text evidence="1">Belongs to the TRAFAC class TrmE-Era-EngA-EngB-Septin-like GTPase superfamily. AIG1/Toc34/Toc159-like paraseptin GTPase family. IAN subfamily.</text>
</comment>
<dbReference type="RefSeq" id="XP_017540703.2">
    <property type="nucleotide sequence ID" value="XM_017685214.2"/>
</dbReference>
<dbReference type="Ensembl" id="ENSPNAT00000015356.2">
    <property type="protein sequence ID" value="ENSPNAP00000009111.1"/>
    <property type="gene ID" value="ENSPNAG00000014658.2"/>
</dbReference>
<dbReference type="Pfam" id="PF04548">
    <property type="entry name" value="AIG1"/>
    <property type="match status" value="1"/>
</dbReference>
<dbReference type="GeneTree" id="ENSGT01140000282522"/>
<reference evidence="6" key="2">
    <citation type="submission" date="2025-08" db="UniProtKB">
        <authorList>
            <consortium name="Ensembl"/>
        </authorList>
    </citation>
    <scope>IDENTIFICATION</scope>
</reference>
<keyword evidence="4" id="KW-0175">Coiled coil</keyword>
<keyword evidence="2" id="KW-0547">Nucleotide-binding</keyword>
<proteinExistence type="inferred from homology"/>
<evidence type="ECO:0000313" key="6">
    <source>
        <dbReference type="Ensembl" id="ENSPNAP00000009111.1"/>
    </source>
</evidence>
<dbReference type="AlphaFoldDB" id="A0A3B4CE09"/>
<organism evidence="6 7">
    <name type="scientific">Pygocentrus nattereri</name>
    <name type="common">Red-bellied piranha</name>
    <dbReference type="NCBI Taxonomy" id="42514"/>
    <lineage>
        <taxon>Eukaryota</taxon>
        <taxon>Metazoa</taxon>
        <taxon>Chordata</taxon>
        <taxon>Craniata</taxon>
        <taxon>Vertebrata</taxon>
        <taxon>Euteleostomi</taxon>
        <taxon>Actinopterygii</taxon>
        <taxon>Neopterygii</taxon>
        <taxon>Teleostei</taxon>
        <taxon>Ostariophysi</taxon>
        <taxon>Characiformes</taxon>
        <taxon>Characoidei</taxon>
        <taxon>Pygocentrus</taxon>
    </lineage>
</organism>